<keyword evidence="1 6" id="KW-0489">Methyltransferase</keyword>
<dbReference type="Proteomes" id="UP000198725">
    <property type="component" value="Unassembled WGS sequence"/>
</dbReference>
<dbReference type="InterPro" id="IPR018117">
    <property type="entry name" value="C5_DNA_meth_AS"/>
</dbReference>
<evidence type="ECO:0000256" key="8">
    <source>
        <dbReference type="RuleBase" id="RU000417"/>
    </source>
</evidence>
<feature type="active site" evidence="6">
    <location>
        <position position="58"/>
    </location>
</feature>
<keyword evidence="10" id="KW-1185">Reference proteome</keyword>
<accession>A0A1I4CRA9</accession>
<dbReference type="GO" id="GO:0003677">
    <property type="term" value="F:DNA binding"/>
    <property type="evidence" value="ECO:0007669"/>
    <property type="project" value="TreeGrafter"/>
</dbReference>
<evidence type="ECO:0000256" key="6">
    <source>
        <dbReference type="PROSITE-ProRule" id="PRU01016"/>
    </source>
</evidence>
<dbReference type="Gene3D" id="3.40.50.150">
    <property type="entry name" value="Vaccinia Virus protein VP39"/>
    <property type="match status" value="1"/>
</dbReference>
<dbReference type="GO" id="GO:0003886">
    <property type="term" value="F:DNA (cytosine-5-)-methyltransferase activity"/>
    <property type="evidence" value="ECO:0007669"/>
    <property type="project" value="UniProtKB-EC"/>
</dbReference>
<dbReference type="PANTHER" id="PTHR10629:SF52">
    <property type="entry name" value="DNA (CYTOSINE-5)-METHYLTRANSFERASE 1"/>
    <property type="match status" value="1"/>
</dbReference>
<dbReference type="InterPro" id="IPR029063">
    <property type="entry name" value="SAM-dependent_MTases_sf"/>
</dbReference>
<dbReference type="PROSITE" id="PS51679">
    <property type="entry name" value="SAM_MT_C5"/>
    <property type="match status" value="1"/>
</dbReference>
<dbReference type="PROSITE" id="PS00094">
    <property type="entry name" value="C5_MTASE_1"/>
    <property type="match status" value="1"/>
</dbReference>
<dbReference type="EMBL" id="FOSR01000007">
    <property type="protein sequence ID" value="SFK83844.1"/>
    <property type="molecule type" value="Genomic_DNA"/>
</dbReference>
<dbReference type="NCBIfam" id="TIGR00675">
    <property type="entry name" value="dcm"/>
    <property type="match status" value="1"/>
</dbReference>
<evidence type="ECO:0000256" key="1">
    <source>
        <dbReference type="ARBA" id="ARBA00022603"/>
    </source>
</evidence>
<dbReference type="GO" id="GO:0032259">
    <property type="term" value="P:methylation"/>
    <property type="evidence" value="ECO:0007669"/>
    <property type="project" value="UniProtKB-KW"/>
</dbReference>
<organism evidence="9 10">
    <name type="scientific">Rhodanobacter glycinis</name>
    <dbReference type="NCBI Taxonomy" id="582702"/>
    <lineage>
        <taxon>Bacteria</taxon>
        <taxon>Pseudomonadati</taxon>
        <taxon>Pseudomonadota</taxon>
        <taxon>Gammaproteobacteria</taxon>
        <taxon>Lysobacterales</taxon>
        <taxon>Rhodanobacteraceae</taxon>
        <taxon>Rhodanobacter</taxon>
    </lineage>
</organism>
<comment type="catalytic activity">
    <reaction evidence="5 8">
        <text>a 2'-deoxycytidine in DNA + S-adenosyl-L-methionine = a 5-methyl-2'-deoxycytidine in DNA + S-adenosyl-L-homocysteine + H(+)</text>
        <dbReference type="Rhea" id="RHEA:13681"/>
        <dbReference type="Rhea" id="RHEA-COMP:11369"/>
        <dbReference type="Rhea" id="RHEA-COMP:11370"/>
        <dbReference type="ChEBI" id="CHEBI:15378"/>
        <dbReference type="ChEBI" id="CHEBI:57856"/>
        <dbReference type="ChEBI" id="CHEBI:59789"/>
        <dbReference type="ChEBI" id="CHEBI:85452"/>
        <dbReference type="ChEBI" id="CHEBI:85454"/>
        <dbReference type="EC" id="2.1.1.37"/>
    </reaction>
</comment>
<dbReference type="PRINTS" id="PR00105">
    <property type="entry name" value="C5METTRFRASE"/>
</dbReference>
<dbReference type="InterPro" id="IPR031303">
    <property type="entry name" value="C5_meth_CS"/>
</dbReference>
<dbReference type="Pfam" id="PF00145">
    <property type="entry name" value="DNA_methylase"/>
    <property type="match status" value="1"/>
</dbReference>
<gene>
    <name evidence="9" type="ORF">SAMN05192579_107144</name>
</gene>
<dbReference type="EC" id="2.1.1.37" evidence="8"/>
<dbReference type="AlphaFoldDB" id="A0A1I4CRA9"/>
<evidence type="ECO:0000313" key="10">
    <source>
        <dbReference type="Proteomes" id="UP000198725"/>
    </source>
</evidence>
<dbReference type="Gene3D" id="3.90.120.10">
    <property type="entry name" value="DNA Methylase, subunit A, domain 2"/>
    <property type="match status" value="1"/>
</dbReference>
<evidence type="ECO:0000256" key="5">
    <source>
        <dbReference type="ARBA" id="ARBA00047422"/>
    </source>
</evidence>
<dbReference type="GO" id="GO:0044027">
    <property type="term" value="P:negative regulation of gene expression via chromosomal CpG island methylation"/>
    <property type="evidence" value="ECO:0007669"/>
    <property type="project" value="TreeGrafter"/>
</dbReference>
<dbReference type="InterPro" id="IPR001525">
    <property type="entry name" value="C5_MeTfrase"/>
</dbReference>
<evidence type="ECO:0000256" key="7">
    <source>
        <dbReference type="RuleBase" id="RU000416"/>
    </source>
</evidence>
<proteinExistence type="inferred from homology"/>
<keyword evidence="4" id="KW-0680">Restriction system</keyword>
<comment type="similarity">
    <text evidence="6 7">Belongs to the class I-like SAM-binding methyltransferase superfamily. C5-methyltransferase family.</text>
</comment>
<evidence type="ECO:0000256" key="2">
    <source>
        <dbReference type="ARBA" id="ARBA00022679"/>
    </source>
</evidence>
<dbReference type="InterPro" id="IPR050390">
    <property type="entry name" value="C5-Methyltransferase"/>
</dbReference>
<name>A0A1I4CRA9_9GAMM</name>
<evidence type="ECO:0000313" key="9">
    <source>
        <dbReference type="EMBL" id="SFK83844.1"/>
    </source>
</evidence>
<keyword evidence="3 6" id="KW-0949">S-adenosyl-L-methionine</keyword>
<evidence type="ECO:0000256" key="4">
    <source>
        <dbReference type="ARBA" id="ARBA00022747"/>
    </source>
</evidence>
<reference evidence="10" key="1">
    <citation type="submission" date="2016-10" db="EMBL/GenBank/DDBJ databases">
        <authorList>
            <person name="Varghese N."/>
            <person name="Submissions S."/>
        </authorList>
    </citation>
    <scope>NUCLEOTIDE SEQUENCE [LARGE SCALE GENOMIC DNA]</scope>
    <source>
        <strain evidence="10">MO64</strain>
    </source>
</reference>
<dbReference type="GO" id="GO:0009307">
    <property type="term" value="P:DNA restriction-modification system"/>
    <property type="evidence" value="ECO:0007669"/>
    <property type="project" value="UniProtKB-KW"/>
</dbReference>
<keyword evidence="2 6" id="KW-0808">Transferase</keyword>
<sequence>MNCVAAIDFDPDAISAFKSNFPGVGHVLERDLTKFTPEALREIIGQAKVDIIVGGPPCQGFSKARMVDGSNHGSRLVEDPRRLLFRNYLHYVEFFRPSIFVMENVPGIRTAAGGEFFIAVQAEARKLGYRVHATPVRAWHYGIPQKRERQLIIGTTCDLPIFSAEQYVAATHGDSTDSDGARKGPGRPRGLKKLVTLWDAIGDLPILGAGEGEDSSPYDFRRRHLHVQRYGRNYLEDVAQVDRAVELTGHVARSHSARDLRDFDRLHEGETSLQAIERGVEMEFPYDRENFKDRYTKQHRNRLCSTIVAHLSKDGLMFIHPTQRRSLTVREAARIQSFPDWFTFPKARTVAYRLIGNAVPPLLGKAIGRGLKRYLGTPLSDRELSPLPTTPKQAAEWLTAIVEGTGNGQRLRTLPLDDFKKAWFSIGFLNSWLHPDSASQNGGRVDEDVHQPAMLADLVPEIAAPIYASSGWPVRLIPIAREATRRFQQGKLRFDEYYCSHAQLMGWTWWKKQQGETWQEGQKGTS</sequence>
<dbReference type="PROSITE" id="PS00095">
    <property type="entry name" value="C5_MTASE_2"/>
    <property type="match status" value="1"/>
</dbReference>
<dbReference type="SUPFAM" id="SSF53335">
    <property type="entry name" value="S-adenosyl-L-methionine-dependent methyltransferases"/>
    <property type="match status" value="1"/>
</dbReference>
<evidence type="ECO:0000256" key="3">
    <source>
        <dbReference type="ARBA" id="ARBA00022691"/>
    </source>
</evidence>
<dbReference type="PANTHER" id="PTHR10629">
    <property type="entry name" value="CYTOSINE-SPECIFIC METHYLTRANSFERASE"/>
    <property type="match status" value="1"/>
</dbReference>
<protein>
    <recommendedName>
        <fullName evidence="8">Cytosine-specific methyltransferase</fullName>
        <ecNumber evidence="8">2.1.1.37</ecNumber>
    </recommendedName>
</protein>